<evidence type="ECO:0000313" key="7">
    <source>
        <dbReference type="EMBL" id="RAK28365.1"/>
    </source>
</evidence>
<comment type="caution">
    <text evidence="7">The sequence shown here is derived from an EMBL/GenBank/DDBJ whole genome shotgun (WGS) entry which is preliminary data.</text>
</comment>
<dbReference type="InterPro" id="IPR034457">
    <property type="entry name" value="Organic_radical-activating"/>
</dbReference>
<sequence length="209" mass="22138">MSATVVIGRVLASTDAEGPGCRTAIWVQGCSIRCSGCFNPHFWSLSGGATTTVRELLGIVKKAGTEGITLLGGEPFDQAEPLSEFAAGVRAAGGSVMTFTGYTLAHLRAAGDDSIPGAAALLAATDLLLDGPFLRHQIDRSRPWLGSTNQGVHFLTDRYAYLRNQLASERDRIEVRIGPQGSVEINGWTDIEALDTLLAGVVERVTPGR</sequence>
<comment type="cofactor">
    <cofactor evidence="1">
        <name>[4Fe-4S] cluster</name>
        <dbReference type="ChEBI" id="CHEBI:49883"/>
    </cofactor>
</comment>
<name>A0A327Z1Q3_9ACTN</name>
<dbReference type="GO" id="GO:0004748">
    <property type="term" value="F:ribonucleoside-diphosphate reductase activity, thioredoxin disulfide as acceptor"/>
    <property type="evidence" value="ECO:0007669"/>
    <property type="project" value="TreeGrafter"/>
</dbReference>
<organism evidence="7 8">
    <name type="scientific">Actinoplanes lutulentus</name>
    <dbReference type="NCBI Taxonomy" id="1287878"/>
    <lineage>
        <taxon>Bacteria</taxon>
        <taxon>Bacillati</taxon>
        <taxon>Actinomycetota</taxon>
        <taxon>Actinomycetes</taxon>
        <taxon>Micromonosporales</taxon>
        <taxon>Micromonosporaceae</taxon>
        <taxon>Actinoplanes</taxon>
    </lineage>
</organism>
<dbReference type="InterPro" id="IPR007197">
    <property type="entry name" value="rSAM"/>
</dbReference>
<dbReference type="GO" id="GO:0046872">
    <property type="term" value="F:metal ion binding"/>
    <property type="evidence" value="ECO:0007669"/>
    <property type="project" value="UniProtKB-KW"/>
</dbReference>
<protein>
    <submittedName>
        <fullName evidence="7">Anaerobic ribonucleoside-triphosphate reductase activating protein</fullName>
    </submittedName>
</protein>
<dbReference type="GO" id="GO:0051539">
    <property type="term" value="F:4 iron, 4 sulfur cluster binding"/>
    <property type="evidence" value="ECO:0007669"/>
    <property type="project" value="UniProtKB-KW"/>
</dbReference>
<keyword evidence="4" id="KW-0479">Metal-binding</keyword>
<keyword evidence="6" id="KW-0411">Iron-sulfur</keyword>
<dbReference type="Gene3D" id="3.20.20.70">
    <property type="entry name" value="Aldolase class I"/>
    <property type="match status" value="1"/>
</dbReference>
<evidence type="ECO:0000256" key="1">
    <source>
        <dbReference type="ARBA" id="ARBA00001966"/>
    </source>
</evidence>
<dbReference type="SFLD" id="SFLDG01066">
    <property type="entry name" value="organic_radical-activating_enz"/>
    <property type="match status" value="1"/>
</dbReference>
<dbReference type="InterPro" id="IPR012837">
    <property type="entry name" value="NrdG"/>
</dbReference>
<keyword evidence="2" id="KW-0004">4Fe-4S</keyword>
<keyword evidence="3" id="KW-0949">S-adenosyl-L-methionine</keyword>
<evidence type="ECO:0000256" key="6">
    <source>
        <dbReference type="ARBA" id="ARBA00023014"/>
    </source>
</evidence>
<reference evidence="7 8" key="1">
    <citation type="submission" date="2018-06" db="EMBL/GenBank/DDBJ databases">
        <title>Genomic Encyclopedia of Type Strains, Phase III (KMG-III): the genomes of soil and plant-associated and newly described type strains.</title>
        <authorList>
            <person name="Whitman W."/>
        </authorList>
    </citation>
    <scope>NUCLEOTIDE SEQUENCE [LARGE SCALE GENOMIC DNA]</scope>
    <source>
        <strain evidence="7 8">CGMCC 4.7090</strain>
    </source>
</reference>
<evidence type="ECO:0000256" key="2">
    <source>
        <dbReference type="ARBA" id="ARBA00022485"/>
    </source>
</evidence>
<dbReference type="PANTHER" id="PTHR30352">
    <property type="entry name" value="PYRUVATE FORMATE-LYASE-ACTIVATING ENZYME"/>
    <property type="match status" value="1"/>
</dbReference>
<dbReference type="SFLD" id="SFLDF00299">
    <property type="entry name" value="anaerobic_ribonucleoside-triph"/>
    <property type="match status" value="1"/>
</dbReference>
<keyword evidence="8" id="KW-1185">Reference proteome</keyword>
<evidence type="ECO:0000313" key="8">
    <source>
        <dbReference type="Proteomes" id="UP000249341"/>
    </source>
</evidence>
<proteinExistence type="predicted"/>
<dbReference type="InterPro" id="IPR013785">
    <property type="entry name" value="Aldolase_TIM"/>
</dbReference>
<dbReference type="AlphaFoldDB" id="A0A327Z1Q3"/>
<keyword evidence="5" id="KW-0408">Iron</keyword>
<dbReference type="Pfam" id="PF13353">
    <property type="entry name" value="Fer4_12"/>
    <property type="match status" value="1"/>
</dbReference>
<dbReference type="PANTHER" id="PTHR30352:SF2">
    <property type="entry name" value="ANAEROBIC RIBONUCLEOSIDE-TRIPHOSPHATE REDUCTASE-ACTIVATING PROTEIN"/>
    <property type="match status" value="1"/>
</dbReference>
<accession>A0A327Z1Q3</accession>
<dbReference type="SFLD" id="SFLDS00029">
    <property type="entry name" value="Radical_SAM"/>
    <property type="match status" value="1"/>
</dbReference>
<dbReference type="InterPro" id="IPR058240">
    <property type="entry name" value="rSAM_sf"/>
</dbReference>
<dbReference type="Proteomes" id="UP000249341">
    <property type="component" value="Unassembled WGS sequence"/>
</dbReference>
<evidence type="ECO:0000256" key="3">
    <source>
        <dbReference type="ARBA" id="ARBA00022691"/>
    </source>
</evidence>
<dbReference type="SUPFAM" id="SSF102114">
    <property type="entry name" value="Radical SAM enzymes"/>
    <property type="match status" value="1"/>
</dbReference>
<evidence type="ECO:0000256" key="4">
    <source>
        <dbReference type="ARBA" id="ARBA00022723"/>
    </source>
</evidence>
<evidence type="ECO:0000256" key="5">
    <source>
        <dbReference type="ARBA" id="ARBA00023004"/>
    </source>
</evidence>
<dbReference type="SFLD" id="SFLDG01063">
    <property type="entry name" value="activating_enzymes__group_1"/>
    <property type="match status" value="1"/>
</dbReference>
<dbReference type="EMBL" id="QLMJ01000020">
    <property type="protein sequence ID" value="RAK28365.1"/>
    <property type="molecule type" value="Genomic_DNA"/>
</dbReference>
<dbReference type="RefSeq" id="WP_245973006.1">
    <property type="nucleotide sequence ID" value="NZ_JACHWI010000002.1"/>
</dbReference>
<gene>
    <name evidence="7" type="ORF">B0I29_120133</name>
</gene>
<dbReference type="GO" id="GO:0043365">
    <property type="term" value="F:[formate-C-acetyltransferase]-activating enzyme activity"/>
    <property type="evidence" value="ECO:0007669"/>
    <property type="project" value="InterPro"/>
</dbReference>